<reference evidence="2 3" key="1">
    <citation type="submission" date="2020-07" db="EMBL/GenBank/DDBJ databases">
        <title>Moheibacter lacus sp. nov., a member of the family Flavobacteriaceae isolated from freshwater lake sediment.</title>
        <authorList>
            <person name="Liu Y."/>
        </authorList>
    </citation>
    <scope>NUCLEOTIDE SEQUENCE [LARGE SCALE GENOMIC DNA]</scope>
    <source>
        <strain evidence="2 3">BDHS18</strain>
    </source>
</reference>
<organism evidence="2 3">
    <name type="scientific">Moheibacter lacus</name>
    <dbReference type="NCBI Taxonomy" id="2745851"/>
    <lineage>
        <taxon>Bacteria</taxon>
        <taxon>Pseudomonadati</taxon>
        <taxon>Bacteroidota</taxon>
        <taxon>Flavobacteriia</taxon>
        <taxon>Flavobacteriales</taxon>
        <taxon>Weeksellaceae</taxon>
        <taxon>Moheibacter</taxon>
    </lineage>
</organism>
<sequence length="181" mass="20328">MKKIIFLLAICFTSTVFSQQEELADDMPSKWRFGGGLGLGFGSNGYFGFAISPFVGYEIIPQLEGGLTVGYQYSKWSDSNQNLFNAGPYVNYYPIPSLFARVHYEYYNGTNEIEYDYSADNFKYNFNESALWLGGGYRTTGKVQLYAGLMYNVLYDSSSSLFSTGLRPILGVSVGFLNKIF</sequence>
<name>A0A838ZMU5_9FLAO</name>
<keyword evidence="1" id="KW-0732">Signal</keyword>
<dbReference type="AlphaFoldDB" id="A0A838ZMU5"/>
<evidence type="ECO:0000313" key="2">
    <source>
        <dbReference type="EMBL" id="MBA5629884.1"/>
    </source>
</evidence>
<dbReference type="Proteomes" id="UP000552241">
    <property type="component" value="Unassembled WGS sequence"/>
</dbReference>
<dbReference type="RefSeq" id="WP_182043492.1">
    <property type="nucleotide sequence ID" value="NZ_JACDZE010000002.1"/>
</dbReference>
<gene>
    <name evidence="2" type="ORF">HU137_08900</name>
</gene>
<feature type="signal peptide" evidence="1">
    <location>
        <begin position="1"/>
        <end position="18"/>
    </location>
</feature>
<dbReference type="EMBL" id="JACDZE010000002">
    <property type="protein sequence ID" value="MBA5629884.1"/>
    <property type="molecule type" value="Genomic_DNA"/>
</dbReference>
<proteinExistence type="predicted"/>
<accession>A0A838ZMU5</accession>
<evidence type="ECO:0008006" key="4">
    <source>
        <dbReference type="Google" id="ProtNLM"/>
    </source>
</evidence>
<keyword evidence="3" id="KW-1185">Reference proteome</keyword>
<evidence type="ECO:0000256" key="1">
    <source>
        <dbReference type="SAM" id="SignalP"/>
    </source>
</evidence>
<comment type="caution">
    <text evidence="2">The sequence shown here is derived from an EMBL/GenBank/DDBJ whole genome shotgun (WGS) entry which is preliminary data.</text>
</comment>
<evidence type="ECO:0000313" key="3">
    <source>
        <dbReference type="Proteomes" id="UP000552241"/>
    </source>
</evidence>
<feature type="chain" id="PRO_5032414924" description="Outer membrane protein beta-barrel domain-containing protein" evidence="1">
    <location>
        <begin position="19"/>
        <end position="181"/>
    </location>
</feature>
<protein>
    <recommendedName>
        <fullName evidence="4">Outer membrane protein beta-barrel domain-containing protein</fullName>
    </recommendedName>
</protein>